<dbReference type="InterPro" id="IPR003680">
    <property type="entry name" value="Flavodoxin_fold"/>
</dbReference>
<dbReference type="SUPFAM" id="SSF52218">
    <property type="entry name" value="Flavoproteins"/>
    <property type="match status" value="1"/>
</dbReference>
<dbReference type="EMBL" id="JBHSWG010000003">
    <property type="protein sequence ID" value="MFC6761549.1"/>
    <property type="molecule type" value="Genomic_DNA"/>
</dbReference>
<dbReference type="Gene3D" id="3.40.50.360">
    <property type="match status" value="1"/>
</dbReference>
<protein>
    <submittedName>
        <fullName evidence="4">NAD(P)H-dependent oxidoreductase</fullName>
        <ecNumber evidence="4">1.-.-.-</ecNumber>
        <ecNumber evidence="4">1.6.99.-</ecNumber>
    </submittedName>
</protein>
<dbReference type="PANTHER" id="PTHR10204:SF34">
    <property type="entry name" value="NAD(P)H DEHYDROGENASE [QUINONE] 1 ISOFORM 1"/>
    <property type="match status" value="1"/>
</dbReference>
<name>A0ABW2B921_9RHOB</name>
<dbReference type="PANTHER" id="PTHR10204">
    <property type="entry name" value="NAD P H OXIDOREDUCTASE-RELATED"/>
    <property type="match status" value="1"/>
</dbReference>
<dbReference type="EC" id="1.6.99.-" evidence="4"/>
<reference evidence="5" key="1">
    <citation type="journal article" date="2019" name="Int. J. Syst. Evol. Microbiol.">
        <title>The Global Catalogue of Microorganisms (GCM) 10K type strain sequencing project: providing services to taxonomists for standard genome sequencing and annotation.</title>
        <authorList>
            <consortium name="The Broad Institute Genomics Platform"/>
            <consortium name="The Broad Institute Genome Sequencing Center for Infectious Disease"/>
            <person name="Wu L."/>
            <person name="Ma J."/>
        </authorList>
    </citation>
    <scope>NUCLEOTIDE SEQUENCE [LARGE SCALE GENOMIC DNA]</scope>
    <source>
        <strain evidence="5">CCUG 66188</strain>
    </source>
</reference>
<feature type="domain" description="Flavodoxin-like fold" evidence="3">
    <location>
        <begin position="1"/>
        <end position="212"/>
    </location>
</feature>
<organism evidence="4 5">
    <name type="scientific">Sulfitobacter porphyrae</name>
    <dbReference type="NCBI Taxonomy" id="1246864"/>
    <lineage>
        <taxon>Bacteria</taxon>
        <taxon>Pseudomonadati</taxon>
        <taxon>Pseudomonadota</taxon>
        <taxon>Alphaproteobacteria</taxon>
        <taxon>Rhodobacterales</taxon>
        <taxon>Roseobacteraceae</taxon>
        <taxon>Sulfitobacter</taxon>
    </lineage>
</organism>
<dbReference type="Pfam" id="PF02525">
    <property type="entry name" value="Flavodoxin_2"/>
    <property type="match status" value="1"/>
</dbReference>
<keyword evidence="2 4" id="KW-0560">Oxidoreductase</keyword>
<evidence type="ECO:0000259" key="3">
    <source>
        <dbReference type="Pfam" id="PF02525"/>
    </source>
</evidence>
<gene>
    <name evidence="4" type="ORF">ACFQFQ_22185</name>
</gene>
<comment type="caution">
    <text evidence="4">The sequence shown here is derived from an EMBL/GenBank/DDBJ whole genome shotgun (WGS) entry which is preliminary data.</text>
</comment>
<dbReference type="InterPro" id="IPR051545">
    <property type="entry name" value="NAD(P)H_dehydrogenase_qn"/>
</dbReference>
<evidence type="ECO:0000256" key="2">
    <source>
        <dbReference type="ARBA" id="ARBA00023002"/>
    </source>
</evidence>
<keyword evidence="5" id="KW-1185">Reference proteome</keyword>
<sequence length="244" mass="27161">MHVHIIHAHPEPSSYNGALTKAAQQALQQRGDTVTISDLYQSGFDPVEKPANYPDRADMAHFAALNEQRHAWQNGTLPGVIETEIANLEQADLVVLQFPLWWHGPPAILKGWFDRVFVSGGLYSSSKRYDSGHFRGKRAVLSVTTGAPRQAFGPGSRGGDFDTMLWPLQYSLHYMGFSVLPPFISFGVQGHGYCYEGADSLKKRLAQNLDEWRCHLGDIGRAEPLVFPGWHDWDEDGCALDLKG</sequence>
<evidence type="ECO:0000256" key="1">
    <source>
        <dbReference type="ARBA" id="ARBA00006252"/>
    </source>
</evidence>
<dbReference type="Proteomes" id="UP001596353">
    <property type="component" value="Unassembled WGS sequence"/>
</dbReference>
<dbReference type="EC" id="1.-.-.-" evidence="4"/>
<accession>A0ABW2B921</accession>
<dbReference type="InterPro" id="IPR029039">
    <property type="entry name" value="Flavoprotein-like_sf"/>
</dbReference>
<evidence type="ECO:0000313" key="4">
    <source>
        <dbReference type="EMBL" id="MFC6761549.1"/>
    </source>
</evidence>
<evidence type="ECO:0000313" key="5">
    <source>
        <dbReference type="Proteomes" id="UP001596353"/>
    </source>
</evidence>
<comment type="similarity">
    <text evidence="1">Belongs to the NAD(P)H dehydrogenase (quinone) family.</text>
</comment>
<proteinExistence type="inferred from homology"/>
<dbReference type="GO" id="GO:0016491">
    <property type="term" value="F:oxidoreductase activity"/>
    <property type="evidence" value="ECO:0007669"/>
    <property type="project" value="UniProtKB-KW"/>
</dbReference>